<feature type="compositionally biased region" description="Basic residues" evidence="1">
    <location>
        <begin position="69"/>
        <end position="80"/>
    </location>
</feature>
<sequence>MTIHKDWRIMDPAEKIAAIKRVYEPGYSASQIASLIPGAVRNGIISIYHRKASEFVNCPLLPRQGGNGQRKKRPEKQRAPRIVRTSTIKAALAPRRKASEPKPPKPVAEPVINPEFRMIALIDLGRDECKWPVEGAGEHARFCGCVTHEPGKSYCEFHHQISVQP</sequence>
<dbReference type="RefSeq" id="WP_252914723.1">
    <property type="nucleotide sequence ID" value="NZ_JAAAML010000001.1"/>
</dbReference>
<organism evidence="2 3">
    <name type="scientific">Hoeflea alexandrii</name>
    <dbReference type="NCBI Taxonomy" id="288436"/>
    <lineage>
        <taxon>Bacteria</taxon>
        <taxon>Pseudomonadati</taxon>
        <taxon>Pseudomonadota</taxon>
        <taxon>Alphaproteobacteria</taxon>
        <taxon>Hyphomicrobiales</taxon>
        <taxon>Rhizobiaceae</taxon>
        <taxon>Hoeflea</taxon>
    </lineage>
</organism>
<dbReference type="EMBL" id="JAAAML010000001">
    <property type="protein sequence ID" value="MCO6407339.1"/>
    <property type="molecule type" value="Genomic_DNA"/>
</dbReference>
<comment type="caution">
    <text evidence="2">The sequence shown here is derived from an EMBL/GenBank/DDBJ whole genome shotgun (WGS) entry which is preliminary data.</text>
</comment>
<feature type="region of interest" description="Disordered" evidence="1">
    <location>
        <begin position="61"/>
        <end position="80"/>
    </location>
</feature>
<dbReference type="InterPro" id="IPR011681">
    <property type="entry name" value="GcrA"/>
</dbReference>
<keyword evidence="3" id="KW-1185">Reference proteome</keyword>
<reference evidence="2 3" key="1">
    <citation type="submission" date="2020-01" db="EMBL/GenBank/DDBJ databases">
        <title>Genomes of bacteria type strains.</title>
        <authorList>
            <person name="Chen J."/>
            <person name="Zhu S."/>
            <person name="Yang J."/>
        </authorList>
    </citation>
    <scope>NUCLEOTIDE SEQUENCE [LARGE SCALE GENOMIC DNA]</scope>
    <source>
        <strain evidence="2 3">DSM 16655</strain>
    </source>
</reference>
<protein>
    <recommendedName>
        <fullName evidence="4">GcrA cell cycle regulator</fullName>
    </recommendedName>
</protein>
<evidence type="ECO:0000256" key="1">
    <source>
        <dbReference type="SAM" id="MobiDB-lite"/>
    </source>
</evidence>
<dbReference type="Pfam" id="PF07750">
    <property type="entry name" value="GcrA"/>
    <property type="match status" value="1"/>
</dbReference>
<dbReference type="Proteomes" id="UP001320715">
    <property type="component" value="Unassembled WGS sequence"/>
</dbReference>
<evidence type="ECO:0008006" key="4">
    <source>
        <dbReference type="Google" id="ProtNLM"/>
    </source>
</evidence>
<gene>
    <name evidence="2" type="ORF">GTW23_04060</name>
</gene>
<name>A0ABT1CMD1_9HYPH</name>
<proteinExistence type="predicted"/>
<evidence type="ECO:0000313" key="3">
    <source>
        <dbReference type="Proteomes" id="UP001320715"/>
    </source>
</evidence>
<accession>A0ABT1CMD1</accession>
<evidence type="ECO:0000313" key="2">
    <source>
        <dbReference type="EMBL" id="MCO6407339.1"/>
    </source>
</evidence>